<keyword evidence="2" id="KW-1185">Reference proteome</keyword>
<protein>
    <recommendedName>
        <fullName evidence="3">Reverse transcriptase domain-containing protein</fullName>
    </recommendedName>
</protein>
<organism evidence="1 2">
    <name type="scientific">Nephila pilipes</name>
    <name type="common">Giant wood spider</name>
    <name type="synonym">Nephila maculata</name>
    <dbReference type="NCBI Taxonomy" id="299642"/>
    <lineage>
        <taxon>Eukaryota</taxon>
        <taxon>Metazoa</taxon>
        <taxon>Ecdysozoa</taxon>
        <taxon>Arthropoda</taxon>
        <taxon>Chelicerata</taxon>
        <taxon>Arachnida</taxon>
        <taxon>Araneae</taxon>
        <taxon>Araneomorphae</taxon>
        <taxon>Entelegynae</taxon>
        <taxon>Araneoidea</taxon>
        <taxon>Nephilidae</taxon>
        <taxon>Nephila</taxon>
    </lineage>
</organism>
<sequence>MLKKRKTAFQLNFELYLMGPVSLRILIRRNSVLGVGQVFQPDIFTLLVRFRVNKIALTSDIKQMYKQILSDQVDQNLQKIVWRNSSDSAIKGYRLSNATYGTSSTPFFATRCLHQLGLDSQNINPKISNIIQNSFYMDDLIAGAKSNIEAIALIPNSLETLDV</sequence>
<name>A0A8X6TYL6_NEPPI</name>
<dbReference type="PANTHER" id="PTHR47331:SF7">
    <property type="match status" value="1"/>
</dbReference>
<accession>A0A8X6TYL6</accession>
<evidence type="ECO:0000313" key="2">
    <source>
        <dbReference type="Proteomes" id="UP000887013"/>
    </source>
</evidence>
<proteinExistence type="predicted"/>
<dbReference type="InterPro" id="IPR043502">
    <property type="entry name" value="DNA/RNA_pol_sf"/>
</dbReference>
<comment type="caution">
    <text evidence="1">The sequence shown here is derived from an EMBL/GenBank/DDBJ whole genome shotgun (WGS) entry which is preliminary data.</text>
</comment>
<dbReference type="GO" id="GO:0071897">
    <property type="term" value="P:DNA biosynthetic process"/>
    <property type="evidence" value="ECO:0007669"/>
    <property type="project" value="UniProtKB-ARBA"/>
</dbReference>
<dbReference type="AlphaFoldDB" id="A0A8X6TYL6"/>
<dbReference type="OrthoDB" id="6436735at2759"/>
<dbReference type="PANTHER" id="PTHR47331">
    <property type="entry name" value="PHD-TYPE DOMAIN-CONTAINING PROTEIN"/>
    <property type="match status" value="1"/>
</dbReference>
<gene>
    <name evidence="1" type="primary">AVEN_116726_1</name>
    <name evidence="1" type="ORF">NPIL_163311</name>
</gene>
<dbReference type="EMBL" id="BMAW01018940">
    <property type="protein sequence ID" value="GFT60982.1"/>
    <property type="molecule type" value="Genomic_DNA"/>
</dbReference>
<evidence type="ECO:0008006" key="3">
    <source>
        <dbReference type="Google" id="ProtNLM"/>
    </source>
</evidence>
<reference evidence="1" key="1">
    <citation type="submission" date="2020-08" db="EMBL/GenBank/DDBJ databases">
        <title>Multicomponent nature underlies the extraordinary mechanical properties of spider dragline silk.</title>
        <authorList>
            <person name="Kono N."/>
            <person name="Nakamura H."/>
            <person name="Mori M."/>
            <person name="Yoshida Y."/>
            <person name="Ohtoshi R."/>
            <person name="Malay A.D."/>
            <person name="Moran D.A.P."/>
            <person name="Tomita M."/>
            <person name="Numata K."/>
            <person name="Arakawa K."/>
        </authorList>
    </citation>
    <scope>NUCLEOTIDE SEQUENCE</scope>
</reference>
<dbReference type="Proteomes" id="UP000887013">
    <property type="component" value="Unassembled WGS sequence"/>
</dbReference>
<dbReference type="SUPFAM" id="SSF56672">
    <property type="entry name" value="DNA/RNA polymerases"/>
    <property type="match status" value="1"/>
</dbReference>
<evidence type="ECO:0000313" key="1">
    <source>
        <dbReference type="EMBL" id="GFT60982.1"/>
    </source>
</evidence>